<feature type="compositionally biased region" description="Basic and acidic residues" evidence="1">
    <location>
        <begin position="161"/>
        <end position="176"/>
    </location>
</feature>
<dbReference type="AlphaFoldDB" id="Q0UL77"/>
<evidence type="ECO:0000313" key="3">
    <source>
        <dbReference type="Proteomes" id="UP000001055"/>
    </source>
</evidence>
<proteinExistence type="predicted"/>
<dbReference type="Proteomes" id="UP000001055">
    <property type="component" value="Unassembled WGS sequence"/>
</dbReference>
<sequence length="215" mass="23480">MEVIADGYEVTYAGYRWNGEGQYSMEHRGRVTVGPVPACSSSRYEAMFCGNPCQHPTHGRRIARPRGSWSGYIADRCRTPAEPWTADGDSGCLQDGEGWTPRCIHQSILVQGPICYRPLVSEVLTSPATERACLEPSGVVAFEGLLGWQPTAAIADSVRSGTDRLRKPTNDRRAEQATEPTEQISVPLRSCIEAVWKMAGACCPPFGAHSESRPP</sequence>
<gene>
    <name evidence="2" type="ORF">SNOG_07487</name>
</gene>
<evidence type="ECO:0000256" key="1">
    <source>
        <dbReference type="SAM" id="MobiDB-lite"/>
    </source>
</evidence>
<dbReference type="EMBL" id="CH445335">
    <property type="protein sequence ID" value="EAT84953.1"/>
    <property type="molecule type" value="Genomic_DNA"/>
</dbReference>
<dbReference type="KEGG" id="pno:SNOG_07487"/>
<dbReference type="GeneID" id="5974714"/>
<name>Q0UL77_PHANO</name>
<reference evidence="3" key="1">
    <citation type="journal article" date="2007" name="Plant Cell">
        <title>Dothideomycete-plant interactions illuminated by genome sequencing and EST analysis of the wheat pathogen Stagonospora nodorum.</title>
        <authorList>
            <person name="Hane J.K."/>
            <person name="Lowe R.G."/>
            <person name="Solomon P.S."/>
            <person name="Tan K.C."/>
            <person name="Schoch C.L."/>
            <person name="Spatafora J.W."/>
            <person name="Crous P.W."/>
            <person name="Kodira C."/>
            <person name="Birren B.W."/>
            <person name="Galagan J.E."/>
            <person name="Torriani S.F."/>
            <person name="McDonald B.A."/>
            <person name="Oliver R.P."/>
        </authorList>
    </citation>
    <scope>NUCLEOTIDE SEQUENCE [LARGE SCALE GENOMIC DNA]</scope>
    <source>
        <strain evidence="3">SN15 / ATCC MYA-4574 / FGSC 10173</strain>
    </source>
</reference>
<dbReference type="RefSeq" id="XP_001797821.1">
    <property type="nucleotide sequence ID" value="XM_001797769.1"/>
</dbReference>
<accession>Q0UL77</accession>
<protein>
    <submittedName>
        <fullName evidence="2">Uncharacterized protein</fullName>
    </submittedName>
</protein>
<dbReference type="InParanoid" id="Q0UL77"/>
<feature type="region of interest" description="Disordered" evidence="1">
    <location>
        <begin position="160"/>
        <end position="181"/>
    </location>
</feature>
<organism evidence="2 3">
    <name type="scientific">Phaeosphaeria nodorum (strain SN15 / ATCC MYA-4574 / FGSC 10173)</name>
    <name type="common">Glume blotch fungus</name>
    <name type="synonym">Parastagonospora nodorum</name>
    <dbReference type="NCBI Taxonomy" id="321614"/>
    <lineage>
        <taxon>Eukaryota</taxon>
        <taxon>Fungi</taxon>
        <taxon>Dikarya</taxon>
        <taxon>Ascomycota</taxon>
        <taxon>Pezizomycotina</taxon>
        <taxon>Dothideomycetes</taxon>
        <taxon>Pleosporomycetidae</taxon>
        <taxon>Pleosporales</taxon>
        <taxon>Pleosporineae</taxon>
        <taxon>Phaeosphaeriaceae</taxon>
        <taxon>Parastagonospora</taxon>
    </lineage>
</organism>
<evidence type="ECO:0000313" key="2">
    <source>
        <dbReference type="EMBL" id="EAT84953.1"/>
    </source>
</evidence>